<dbReference type="Gene3D" id="3.60.21.10">
    <property type="match status" value="1"/>
</dbReference>
<evidence type="ECO:0000256" key="10">
    <source>
        <dbReference type="SAM" id="MobiDB-lite"/>
    </source>
</evidence>
<feature type="repeat" description="TPR" evidence="9">
    <location>
        <begin position="96"/>
        <end position="129"/>
    </location>
</feature>
<dbReference type="SMART" id="SM00156">
    <property type="entry name" value="PP2Ac"/>
    <property type="match status" value="1"/>
</dbReference>
<evidence type="ECO:0000256" key="4">
    <source>
        <dbReference type="ARBA" id="ARBA00022723"/>
    </source>
</evidence>
<dbReference type="GO" id="GO:0004722">
    <property type="term" value="F:protein serine/threonine phosphatase activity"/>
    <property type="evidence" value="ECO:0007669"/>
    <property type="project" value="UniProtKB-EC"/>
</dbReference>
<reference evidence="12" key="1">
    <citation type="submission" date="2021-01" db="EMBL/GenBank/DDBJ databases">
        <authorList>
            <person name="Corre E."/>
            <person name="Pelletier E."/>
            <person name="Niang G."/>
            <person name="Scheremetjew M."/>
            <person name="Finn R."/>
            <person name="Kale V."/>
            <person name="Holt S."/>
            <person name="Cochrane G."/>
            <person name="Meng A."/>
            <person name="Brown T."/>
            <person name="Cohen L."/>
        </authorList>
    </citation>
    <scope>NUCLEOTIDE SEQUENCE</scope>
    <source>
        <strain evidence="12">SoJaBio B1-5/56/2</strain>
    </source>
</reference>
<dbReference type="Pfam" id="PF08321">
    <property type="entry name" value="PPP5"/>
    <property type="match status" value="1"/>
</dbReference>
<name>A0A7S4KHX3_9EUKA</name>
<keyword evidence="5" id="KW-0677">Repeat</keyword>
<dbReference type="PROSITE" id="PS50005">
    <property type="entry name" value="TPR"/>
    <property type="match status" value="1"/>
</dbReference>
<dbReference type="InterPro" id="IPR011990">
    <property type="entry name" value="TPR-like_helical_dom_sf"/>
</dbReference>
<gene>
    <name evidence="12" type="ORF">NAES01612_LOCUS6982</name>
</gene>
<dbReference type="Pfam" id="PF00149">
    <property type="entry name" value="Metallophos"/>
    <property type="match status" value="1"/>
</dbReference>
<keyword evidence="6" id="KW-0378">Hydrolase</keyword>
<keyword evidence="4" id="KW-0479">Metal-binding</keyword>
<dbReference type="PIRSF" id="PIRSF033096">
    <property type="entry name" value="PPPtase_5"/>
    <property type="match status" value="1"/>
</dbReference>
<dbReference type="SUPFAM" id="SSF48452">
    <property type="entry name" value="TPR-like"/>
    <property type="match status" value="1"/>
</dbReference>
<keyword evidence="7" id="KW-0464">Manganese</keyword>
<evidence type="ECO:0000313" key="12">
    <source>
        <dbReference type="EMBL" id="CAE2295342.1"/>
    </source>
</evidence>
<evidence type="ECO:0000259" key="11">
    <source>
        <dbReference type="SMART" id="SM00156"/>
    </source>
</evidence>
<protein>
    <recommendedName>
        <fullName evidence="3">protein-serine/threonine phosphatase</fullName>
        <ecNumber evidence="3">3.1.3.16</ecNumber>
    </recommendedName>
</protein>
<sequence>MVAPSDFDDVAPRYQEDPVSERKQGNSCFASGDYYGAIAHYSRSIELDETMVLSYLNRSLMYIRTECFGAAINDADKALRLLRLGIEQEQMKKLSAKAYFRKGYSQYVLGHTSLALQSFYSALKFMPHDNETIELCKACEKDETRRKFLIAIASEEIRRPYQVVDWRKIPLDKSLNEHQDCEFDEWEDQNVGSITREYIDRLLLNFKKGKLPHQRYATRIMLEARDIFAKFPNAVAIEYPNESKITVFGDIHGQFFDLIHLFETNGYPSTTNPYLFNGDICDRGSYSVECLLTLCAFKILLPNHFFIARGNHEGLNLNKVYGFESEMRSKYSSDMFDLSHDVFRSLPLCHVLGGTVFVVHGGLFRENNVLIDDINNKVNRFCDIPDSGLMSDMVWSDPAPDNQLGRTENKRGVGVCFGPDVTEKFLNANQLDLLVRSHEVKQDGYEVQHGGKCITVFSAPNYCGQVGNKAAFLEFMFDGQKGALSTLSKPIIHQFDSAGNFQAGSFMSLI</sequence>
<dbReference type="PRINTS" id="PR00114">
    <property type="entry name" value="STPHPHTASE"/>
</dbReference>
<accession>A0A7S4KHX3</accession>
<dbReference type="InterPro" id="IPR004843">
    <property type="entry name" value="Calcineurin-like_PHP"/>
</dbReference>
<dbReference type="InterPro" id="IPR029052">
    <property type="entry name" value="Metallo-depent_PP-like"/>
</dbReference>
<feature type="domain" description="Serine/threonine specific protein phosphatases" evidence="11">
    <location>
        <begin position="212"/>
        <end position="490"/>
    </location>
</feature>
<feature type="compositionally biased region" description="Basic and acidic residues" evidence="10">
    <location>
        <begin position="10"/>
        <end position="24"/>
    </location>
</feature>
<keyword evidence="9" id="KW-0802">TPR repeat</keyword>
<evidence type="ECO:0000256" key="8">
    <source>
        <dbReference type="PIRSR" id="PIRSR033096-1"/>
    </source>
</evidence>
<dbReference type="SUPFAM" id="SSF56300">
    <property type="entry name" value="Metallo-dependent phosphatases"/>
    <property type="match status" value="1"/>
</dbReference>
<dbReference type="AlphaFoldDB" id="A0A7S4KHX3"/>
<organism evidence="12">
    <name type="scientific">Paramoeba aestuarina</name>
    <dbReference type="NCBI Taxonomy" id="180227"/>
    <lineage>
        <taxon>Eukaryota</taxon>
        <taxon>Amoebozoa</taxon>
        <taxon>Discosea</taxon>
        <taxon>Flabellinia</taxon>
        <taxon>Dactylopodida</taxon>
        <taxon>Paramoebidae</taxon>
        <taxon>Paramoeba</taxon>
    </lineage>
</organism>
<dbReference type="PANTHER" id="PTHR45668">
    <property type="entry name" value="SERINE/THREONINE-PROTEIN PHOSPHATASE 5-RELATED"/>
    <property type="match status" value="1"/>
</dbReference>
<dbReference type="InterPro" id="IPR019734">
    <property type="entry name" value="TPR_rpt"/>
</dbReference>
<evidence type="ECO:0000256" key="3">
    <source>
        <dbReference type="ARBA" id="ARBA00013081"/>
    </source>
</evidence>
<evidence type="ECO:0000256" key="1">
    <source>
        <dbReference type="ARBA" id="ARBA00001936"/>
    </source>
</evidence>
<evidence type="ECO:0000256" key="6">
    <source>
        <dbReference type="ARBA" id="ARBA00022801"/>
    </source>
</evidence>
<evidence type="ECO:0000256" key="5">
    <source>
        <dbReference type="ARBA" id="ARBA00022737"/>
    </source>
</evidence>
<evidence type="ECO:0000256" key="7">
    <source>
        <dbReference type="ARBA" id="ARBA00023211"/>
    </source>
</evidence>
<comment type="cofactor">
    <cofactor evidence="1">
        <name>Mn(2+)</name>
        <dbReference type="ChEBI" id="CHEBI:29035"/>
    </cofactor>
</comment>
<evidence type="ECO:0000256" key="2">
    <source>
        <dbReference type="ARBA" id="ARBA00008786"/>
    </source>
</evidence>
<comment type="similarity">
    <text evidence="2">Belongs to the PPP phosphatase family. PP-5 (PP-T) subfamily.</text>
</comment>
<dbReference type="PANTHER" id="PTHR45668:SF5">
    <property type="entry name" value="SERINE_THREONINE-PROTEIN PHOSPHATASE 5"/>
    <property type="match status" value="1"/>
</dbReference>
<dbReference type="GO" id="GO:0046872">
    <property type="term" value="F:metal ion binding"/>
    <property type="evidence" value="ECO:0007669"/>
    <property type="project" value="UniProtKB-KW"/>
</dbReference>
<proteinExistence type="inferred from homology"/>
<dbReference type="Gene3D" id="1.25.40.10">
    <property type="entry name" value="Tetratricopeptide repeat domain"/>
    <property type="match status" value="1"/>
</dbReference>
<feature type="region of interest" description="Disordered" evidence="10">
    <location>
        <begin position="1"/>
        <end position="24"/>
    </location>
</feature>
<dbReference type="InterPro" id="IPR006186">
    <property type="entry name" value="Ser/Thr-sp_prot-phosphatase"/>
</dbReference>
<dbReference type="SMART" id="SM00028">
    <property type="entry name" value="TPR"/>
    <property type="match status" value="3"/>
</dbReference>
<dbReference type="EC" id="3.1.3.16" evidence="3"/>
<evidence type="ECO:0000256" key="9">
    <source>
        <dbReference type="PROSITE-ProRule" id="PRU00339"/>
    </source>
</evidence>
<feature type="active site" description="Proton donor/acceptor" evidence="8">
    <location>
        <position position="312"/>
    </location>
</feature>
<dbReference type="InterPro" id="IPR051134">
    <property type="entry name" value="PPP_phosphatase"/>
</dbReference>
<dbReference type="InterPro" id="IPR013235">
    <property type="entry name" value="PPP_dom"/>
</dbReference>
<dbReference type="EMBL" id="HBKR01010503">
    <property type="protein sequence ID" value="CAE2295342.1"/>
    <property type="molecule type" value="Transcribed_RNA"/>
</dbReference>